<organism evidence="2 3">
    <name type="scientific">Streptomyces phaeochromogenes</name>
    <dbReference type="NCBI Taxonomy" id="1923"/>
    <lineage>
        <taxon>Bacteria</taxon>
        <taxon>Bacillati</taxon>
        <taxon>Actinomycetota</taxon>
        <taxon>Actinomycetes</taxon>
        <taxon>Kitasatosporales</taxon>
        <taxon>Streptomycetaceae</taxon>
        <taxon>Streptomyces</taxon>
        <taxon>Streptomyces phaeochromogenes group</taxon>
    </lineage>
</organism>
<dbReference type="EMBL" id="CP109135">
    <property type="protein sequence ID" value="WSD17709.1"/>
    <property type="molecule type" value="Genomic_DNA"/>
</dbReference>
<accession>A0ABZ1HI14</accession>
<evidence type="ECO:0000313" key="3">
    <source>
        <dbReference type="Proteomes" id="UP001340816"/>
    </source>
</evidence>
<name>A0ABZ1HI14_STRPH</name>
<evidence type="ECO:0000313" key="2">
    <source>
        <dbReference type="EMBL" id="WSD17709.1"/>
    </source>
</evidence>
<evidence type="ECO:0000256" key="1">
    <source>
        <dbReference type="SAM" id="MobiDB-lite"/>
    </source>
</evidence>
<sequence>MADPREVVLGHLRHGRRHRAAAVEATGPDAVDRRRESVTGPAENRHTRP</sequence>
<dbReference type="Proteomes" id="UP001340816">
    <property type="component" value="Chromosome"/>
</dbReference>
<gene>
    <name evidence="2" type="ORF">OHB35_33285</name>
</gene>
<dbReference type="GeneID" id="93928893"/>
<proteinExistence type="predicted"/>
<feature type="region of interest" description="Disordered" evidence="1">
    <location>
        <begin position="14"/>
        <end position="49"/>
    </location>
</feature>
<reference evidence="2 3" key="1">
    <citation type="submission" date="2022-10" db="EMBL/GenBank/DDBJ databases">
        <title>The complete genomes of actinobacterial strains from the NBC collection.</title>
        <authorList>
            <person name="Joergensen T.S."/>
            <person name="Alvarez Arevalo M."/>
            <person name="Sterndorff E.B."/>
            <person name="Faurdal D."/>
            <person name="Vuksanovic O."/>
            <person name="Mourched A.-S."/>
            <person name="Charusanti P."/>
            <person name="Shaw S."/>
            <person name="Blin K."/>
            <person name="Weber T."/>
        </authorList>
    </citation>
    <scope>NUCLEOTIDE SEQUENCE [LARGE SCALE GENOMIC DNA]</scope>
    <source>
        <strain evidence="2 3">NBC 01752</strain>
    </source>
</reference>
<dbReference type="RefSeq" id="WP_326760701.1">
    <property type="nucleotide sequence ID" value="NZ_CP108382.1"/>
</dbReference>
<keyword evidence="3" id="KW-1185">Reference proteome</keyword>
<feature type="compositionally biased region" description="Basic and acidic residues" evidence="1">
    <location>
        <begin position="30"/>
        <end position="49"/>
    </location>
</feature>
<protein>
    <submittedName>
        <fullName evidence="2">Uncharacterized protein</fullName>
    </submittedName>
</protein>